<reference evidence="9 10" key="1">
    <citation type="journal article" date="2006" name="Science">
        <title>Phytophthora genome sequences uncover evolutionary origins and mechanisms of pathogenesis.</title>
        <authorList>
            <person name="Tyler B.M."/>
            <person name="Tripathy S."/>
            <person name="Zhang X."/>
            <person name="Dehal P."/>
            <person name="Jiang R.H."/>
            <person name="Aerts A."/>
            <person name="Arredondo F.D."/>
            <person name="Baxter L."/>
            <person name="Bensasson D."/>
            <person name="Beynon J.L."/>
            <person name="Chapman J."/>
            <person name="Damasceno C.M."/>
            <person name="Dorrance A.E."/>
            <person name="Dou D."/>
            <person name="Dickerman A.W."/>
            <person name="Dubchak I.L."/>
            <person name="Garbelotto M."/>
            <person name="Gijzen M."/>
            <person name="Gordon S.G."/>
            <person name="Govers F."/>
            <person name="Grunwald N.J."/>
            <person name="Huang W."/>
            <person name="Ivors K.L."/>
            <person name="Jones R.W."/>
            <person name="Kamoun S."/>
            <person name="Krampis K."/>
            <person name="Lamour K.H."/>
            <person name="Lee M.K."/>
            <person name="McDonald W.H."/>
            <person name="Medina M."/>
            <person name="Meijer H.J."/>
            <person name="Nordberg E.K."/>
            <person name="Maclean D.J."/>
            <person name="Ospina-Giraldo M.D."/>
            <person name="Morris P.F."/>
            <person name="Phuntumart V."/>
            <person name="Putnam N.H."/>
            <person name="Rash S."/>
            <person name="Rose J.K."/>
            <person name="Sakihama Y."/>
            <person name="Salamov A.A."/>
            <person name="Savidor A."/>
            <person name="Scheuring C.F."/>
            <person name="Smith B.M."/>
            <person name="Sobral B.W."/>
            <person name="Terry A."/>
            <person name="Torto-Alalibo T.A."/>
            <person name="Win J."/>
            <person name="Xu Z."/>
            <person name="Zhang H."/>
            <person name="Grigoriev I.V."/>
            <person name="Rokhsar D.S."/>
            <person name="Boore J.L."/>
        </authorList>
    </citation>
    <scope>NUCLEOTIDE SEQUENCE [LARGE SCALE GENOMIC DNA]</scope>
    <source>
        <strain evidence="9 10">P6497</strain>
    </source>
</reference>
<keyword evidence="2" id="KW-0238">DNA-binding</keyword>
<dbReference type="Gene3D" id="1.10.10.60">
    <property type="entry name" value="Homeodomain-like"/>
    <property type="match status" value="1"/>
</dbReference>
<accession>G4ZT15</accession>
<name>G4ZT15_PHYSP</name>
<organism evidence="9 10">
    <name type="scientific">Phytophthora sojae (strain P6497)</name>
    <name type="common">Soybean stem and root rot agent</name>
    <name type="synonym">Phytophthora megasperma f. sp. glycines</name>
    <dbReference type="NCBI Taxonomy" id="1094619"/>
    <lineage>
        <taxon>Eukaryota</taxon>
        <taxon>Sar</taxon>
        <taxon>Stramenopiles</taxon>
        <taxon>Oomycota</taxon>
        <taxon>Peronosporomycetes</taxon>
        <taxon>Peronosporales</taxon>
        <taxon>Peronosporaceae</taxon>
        <taxon>Phytophthora</taxon>
    </lineage>
</organism>
<evidence type="ECO:0000259" key="7">
    <source>
        <dbReference type="PROSITE" id="PS51293"/>
    </source>
</evidence>
<dbReference type="PROSITE" id="PS51294">
    <property type="entry name" value="HTH_MYB"/>
    <property type="match status" value="1"/>
</dbReference>
<feature type="compositionally biased region" description="Pro residues" evidence="5">
    <location>
        <begin position="264"/>
        <end position="276"/>
    </location>
</feature>
<dbReference type="EMBL" id="JH159156">
    <property type="protein sequence ID" value="EGZ12832.1"/>
    <property type="molecule type" value="Genomic_DNA"/>
</dbReference>
<keyword evidence="10" id="KW-1185">Reference proteome</keyword>
<evidence type="ECO:0000313" key="10">
    <source>
        <dbReference type="Proteomes" id="UP000002640"/>
    </source>
</evidence>
<keyword evidence="4" id="KW-0539">Nucleus</keyword>
<dbReference type="InterPro" id="IPR009057">
    <property type="entry name" value="Homeodomain-like_sf"/>
</dbReference>
<evidence type="ECO:0000259" key="6">
    <source>
        <dbReference type="PROSITE" id="PS50090"/>
    </source>
</evidence>
<dbReference type="InterPro" id="IPR017884">
    <property type="entry name" value="SANT_dom"/>
</dbReference>
<dbReference type="CDD" id="cd00167">
    <property type="entry name" value="SANT"/>
    <property type="match status" value="1"/>
</dbReference>
<dbReference type="PANTHER" id="PTHR12802">
    <property type="entry name" value="SWI/SNF COMPLEX-RELATED"/>
    <property type="match status" value="1"/>
</dbReference>
<feature type="domain" description="SANT" evidence="7">
    <location>
        <begin position="394"/>
        <end position="438"/>
    </location>
</feature>
<evidence type="ECO:0000256" key="4">
    <source>
        <dbReference type="ARBA" id="ARBA00023242"/>
    </source>
</evidence>
<dbReference type="AlphaFoldDB" id="G4ZT15"/>
<sequence>MCRDLSYSAQDACSARRRGGSFLAGQEGSLLENAHTLGRCMLPSVGGDFIDALSAERAATSRYVSFATCRPAQLLALPTALSSAPPPPSALGPADQQPKSSRLFQAVFERVFFAPHTNWARGVSERGRWPPVRATRRTLCGQPPEGQRFSLWLAILQFAAKIASSVGAPMSEYSEMAHKQMANAPGSAVNESYNPAYQPGPMPVPMLPRLQVPPFALTPQPTPAWKLPQEQPAPRMSVSNLLSGSFRSRNAQPPPQQQASLLTPPSPPQAPAPAPRRLPSFADILARTNLLHLVGRSSEPTEAPAPAMEAPMEEVQMQQQQQQPEQMMTPMYQQQQLPQPPMMMMQPMEGSYTAYAPPRVDTNVSMDTSSNMGDELQSPMGAASPVSQTSETNKRRERWTEDEHARFMEGLNRYGRKWKKIQTFVKTKTAVQVRTHAYGYFAKLLRNMPEDDAIWELAEEMSSLPGAVLKGPGNGKRRNEPKTDEAGMEVLRRFVFSKKKSEDKKQLPAPSEAGEDRENVEMAESTPSNANSQAPTGSWSSTQRWKADDSDALLEIKRQRLN</sequence>
<dbReference type="KEGG" id="psoj:PHYSODRAFT_361119"/>
<gene>
    <name evidence="9" type="ORF">PHYSODRAFT_361119</name>
</gene>
<keyword evidence="3" id="KW-0804">Transcription</keyword>
<dbReference type="RefSeq" id="XP_009530261.1">
    <property type="nucleotide sequence ID" value="XM_009531966.1"/>
</dbReference>
<dbReference type="GO" id="GO:0003677">
    <property type="term" value="F:DNA binding"/>
    <property type="evidence" value="ECO:0007669"/>
    <property type="project" value="UniProtKB-KW"/>
</dbReference>
<evidence type="ECO:0000259" key="8">
    <source>
        <dbReference type="PROSITE" id="PS51294"/>
    </source>
</evidence>
<evidence type="ECO:0000256" key="3">
    <source>
        <dbReference type="ARBA" id="ARBA00023163"/>
    </source>
</evidence>
<dbReference type="OMA" id="MSEYSEM"/>
<dbReference type="InterPro" id="IPR017930">
    <property type="entry name" value="Myb_dom"/>
</dbReference>
<dbReference type="SMART" id="SM00717">
    <property type="entry name" value="SANT"/>
    <property type="match status" value="1"/>
</dbReference>
<feature type="region of interest" description="Disordered" evidence="5">
    <location>
        <begin position="368"/>
        <end position="399"/>
    </location>
</feature>
<evidence type="ECO:0000256" key="5">
    <source>
        <dbReference type="SAM" id="MobiDB-lite"/>
    </source>
</evidence>
<feature type="region of interest" description="Disordered" evidence="5">
    <location>
        <begin position="465"/>
        <end position="550"/>
    </location>
</feature>
<dbReference type="SUPFAM" id="SSF46689">
    <property type="entry name" value="Homeodomain-like"/>
    <property type="match status" value="1"/>
</dbReference>
<dbReference type="GeneID" id="20650154"/>
<feature type="compositionally biased region" description="Low complexity" evidence="5">
    <location>
        <begin position="247"/>
        <end position="263"/>
    </location>
</feature>
<dbReference type="InParanoid" id="G4ZT15"/>
<feature type="domain" description="Myb-like" evidence="6">
    <location>
        <begin position="391"/>
        <end position="441"/>
    </location>
</feature>
<evidence type="ECO:0000313" key="9">
    <source>
        <dbReference type="EMBL" id="EGZ12832.1"/>
    </source>
</evidence>
<dbReference type="PANTHER" id="PTHR12802:SF155">
    <property type="entry name" value="DEUBIQUITINASE MYSM1"/>
    <property type="match status" value="1"/>
</dbReference>
<dbReference type="Pfam" id="PF00249">
    <property type="entry name" value="Myb_DNA-binding"/>
    <property type="match status" value="1"/>
</dbReference>
<evidence type="ECO:0000256" key="1">
    <source>
        <dbReference type="ARBA" id="ARBA00023015"/>
    </source>
</evidence>
<dbReference type="NCBIfam" id="TIGR01557">
    <property type="entry name" value="myb_SHAQKYF"/>
    <property type="match status" value="1"/>
</dbReference>
<keyword evidence="1" id="KW-0805">Transcription regulation</keyword>
<feature type="compositionally biased region" description="Polar residues" evidence="5">
    <location>
        <begin position="525"/>
        <end position="544"/>
    </location>
</feature>
<feature type="domain" description="HTH myb-type" evidence="8">
    <location>
        <begin position="393"/>
        <end position="445"/>
    </location>
</feature>
<dbReference type="PROSITE" id="PS51293">
    <property type="entry name" value="SANT"/>
    <property type="match status" value="1"/>
</dbReference>
<dbReference type="Proteomes" id="UP000002640">
    <property type="component" value="Unassembled WGS sequence"/>
</dbReference>
<dbReference type="PROSITE" id="PS50090">
    <property type="entry name" value="MYB_LIKE"/>
    <property type="match status" value="1"/>
</dbReference>
<evidence type="ECO:0000256" key="2">
    <source>
        <dbReference type="ARBA" id="ARBA00023125"/>
    </source>
</evidence>
<dbReference type="InterPro" id="IPR001005">
    <property type="entry name" value="SANT/Myb"/>
</dbReference>
<protein>
    <submittedName>
        <fullName evidence="9">Uncharacterized protein</fullName>
    </submittedName>
</protein>
<dbReference type="InterPro" id="IPR006447">
    <property type="entry name" value="Myb_dom_plants"/>
</dbReference>
<proteinExistence type="predicted"/>
<feature type="region of interest" description="Disordered" evidence="5">
    <location>
        <begin position="245"/>
        <end position="276"/>
    </location>
</feature>